<feature type="compositionally biased region" description="Low complexity" evidence="1">
    <location>
        <begin position="111"/>
        <end position="124"/>
    </location>
</feature>
<dbReference type="GO" id="GO:0005829">
    <property type="term" value="C:cytosol"/>
    <property type="evidence" value="ECO:0007669"/>
    <property type="project" value="TreeGrafter"/>
</dbReference>
<dbReference type="AlphaFoldDB" id="A0AAP2K1V0"/>
<evidence type="ECO:0000313" key="3">
    <source>
        <dbReference type="Proteomes" id="UP000824410"/>
    </source>
</evidence>
<dbReference type="EMBL" id="SHDO01000025">
    <property type="protein sequence ID" value="MBX6982223.1"/>
    <property type="molecule type" value="Genomic_DNA"/>
</dbReference>
<dbReference type="Pfam" id="PF13245">
    <property type="entry name" value="AAA_19"/>
    <property type="match status" value="1"/>
</dbReference>
<dbReference type="GO" id="GO:0003677">
    <property type="term" value="F:DNA binding"/>
    <property type="evidence" value="ECO:0007669"/>
    <property type="project" value="InterPro"/>
</dbReference>
<evidence type="ECO:0000313" key="2">
    <source>
        <dbReference type="EMBL" id="MBX6982223.1"/>
    </source>
</evidence>
<dbReference type="InterPro" id="IPR027417">
    <property type="entry name" value="P-loop_NTPase"/>
</dbReference>
<dbReference type="GO" id="GO:0000725">
    <property type="term" value="P:recombinational repair"/>
    <property type="evidence" value="ECO:0007669"/>
    <property type="project" value="TreeGrafter"/>
</dbReference>
<evidence type="ECO:0000256" key="1">
    <source>
        <dbReference type="SAM" id="MobiDB-lite"/>
    </source>
</evidence>
<dbReference type="PANTHER" id="PTHR11070:SF17">
    <property type="entry name" value="DNA HELICASE IV"/>
    <property type="match status" value="1"/>
</dbReference>
<dbReference type="PANTHER" id="PTHR11070">
    <property type="entry name" value="UVRD / RECB / PCRA DNA HELICASE FAMILY MEMBER"/>
    <property type="match status" value="1"/>
</dbReference>
<reference evidence="2" key="1">
    <citation type="submission" date="2019-02" db="EMBL/GenBank/DDBJ databases">
        <title>Genomic characterization of isolates from hospital effluents in KZN, South Africa.</title>
        <authorList>
            <person name="Ntshobeni N."/>
            <person name="Allam M."/>
            <person name="Ismail A."/>
            <person name="Amoako D."/>
            <person name="Essack S."/>
            <person name="Chenia H."/>
        </authorList>
    </citation>
    <scope>NUCLEOTIDE SEQUENCE</scope>
    <source>
        <strain evidence="2">AFE97_S1</strain>
    </source>
</reference>
<protein>
    <submittedName>
        <fullName evidence="2">DUF2075 domain-containing protein</fullName>
    </submittedName>
</protein>
<dbReference type="InterPro" id="IPR000212">
    <property type="entry name" value="DNA_helicase_UvrD/REP"/>
</dbReference>
<proteinExistence type="predicted"/>
<sequence>MRMPNARQISEEQQDIFEDAPMTGHILISGPPGTGKTVIAFLRAKALAKKKADVTVLMFNRVLRRYTENVAHDIPGKVASKTMHSWLPAWWKRHKILREEQTAVQSNRAMPSKTSNKSSSYKSPYGPPEIEPWFYDWNLMREQYVELEDSHVIDWGHLIIDEAQDFPSKMFKFLRTAAKPMKYGGITILADENQRLDEKNNSSLEDIRTNLNIKKEEEFRLTKNFRNTKPIAELAKYFYAGLSSGIPEIPEKSGSLPKLIAVTEKKQQVSFICEFLTYRGDQEVAVIVDSDVDRKFYVDNLGKLLPRYIVQSYSSSDSQNSEMLRFDQQGVITILNRRSCKGLEFDTVFIPDLQNFSFNDDQLIVFNMNMYVMCSRARSELFLMYVKGRSLQAPILGHLPSASSGLIEYRDYND</sequence>
<comment type="caution">
    <text evidence="2">The sequence shown here is derived from an EMBL/GenBank/DDBJ whole genome shotgun (WGS) entry which is preliminary data.</text>
</comment>
<name>A0AAP2K1V0_PRORE</name>
<gene>
    <name evidence="2" type="ORF">EX242_18435</name>
</gene>
<dbReference type="RefSeq" id="WP_131680631.1">
    <property type="nucleotide sequence ID" value="NZ_SHCZ01000023.1"/>
</dbReference>
<accession>A0AAP2K1V0</accession>
<dbReference type="SUPFAM" id="SSF52540">
    <property type="entry name" value="P-loop containing nucleoside triphosphate hydrolases"/>
    <property type="match status" value="1"/>
</dbReference>
<dbReference type="GO" id="GO:0005524">
    <property type="term" value="F:ATP binding"/>
    <property type="evidence" value="ECO:0007669"/>
    <property type="project" value="InterPro"/>
</dbReference>
<feature type="region of interest" description="Disordered" evidence="1">
    <location>
        <begin position="102"/>
        <end position="124"/>
    </location>
</feature>
<organism evidence="2 3">
    <name type="scientific">Providencia rettgeri</name>
    <dbReference type="NCBI Taxonomy" id="587"/>
    <lineage>
        <taxon>Bacteria</taxon>
        <taxon>Pseudomonadati</taxon>
        <taxon>Pseudomonadota</taxon>
        <taxon>Gammaproteobacteria</taxon>
        <taxon>Enterobacterales</taxon>
        <taxon>Morganellaceae</taxon>
        <taxon>Providencia</taxon>
    </lineage>
</organism>
<dbReference type="GO" id="GO:0043138">
    <property type="term" value="F:3'-5' DNA helicase activity"/>
    <property type="evidence" value="ECO:0007669"/>
    <property type="project" value="TreeGrafter"/>
</dbReference>
<dbReference type="Proteomes" id="UP000824410">
    <property type="component" value="Unassembled WGS sequence"/>
</dbReference>
<dbReference type="Gene3D" id="3.40.50.300">
    <property type="entry name" value="P-loop containing nucleotide triphosphate hydrolases"/>
    <property type="match status" value="2"/>
</dbReference>